<feature type="compositionally biased region" description="Low complexity" evidence="1">
    <location>
        <begin position="229"/>
        <end position="240"/>
    </location>
</feature>
<feature type="compositionally biased region" description="Low complexity" evidence="1">
    <location>
        <begin position="499"/>
        <end position="509"/>
    </location>
</feature>
<feature type="compositionally biased region" description="Polar residues" evidence="1">
    <location>
        <begin position="525"/>
        <end position="535"/>
    </location>
</feature>
<feature type="compositionally biased region" description="Polar residues" evidence="1">
    <location>
        <begin position="203"/>
        <end position="216"/>
    </location>
</feature>
<organism evidence="2 3">
    <name type="scientific">Cystoisospora suis</name>
    <dbReference type="NCBI Taxonomy" id="483139"/>
    <lineage>
        <taxon>Eukaryota</taxon>
        <taxon>Sar</taxon>
        <taxon>Alveolata</taxon>
        <taxon>Apicomplexa</taxon>
        <taxon>Conoidasida</taxon>
        <taxon>Coccidia</taxon>
        <taxon>Eucoccidiorida</taxon>
        <taxon>Eimeriorina</taxon>
        <taxon>Sarcocystidae</taxon>
        <taxon>Cystoisospora</taxon>
    </lineage>
</organism>
<evidence type="ECO:0000256" key="1">
    <source>
        <dbReference type="SAM" id="MobiDB-lite"/>
    </source>
</evidence>
<dbReference type="EMBL" id="MIGC01003346">
    <property type="protein sequence ID" value="PHJ19597.1"/>
    <property type="molecule type" value="Genomic_DNA"/>
</dbReference>
<feature type="non-terminal residue" evidence="2">
    <location>
        <position position="1"/>
    </location>
</feature>
<feature type="region of interest" description="Disordered" evidence="1">
    <location>
        <begin position="396"/>
        <end position="548"/>
    </location>
</feature>
<keyword evidence="3" id="KW-1185">Reference proteome</keyword>
<dbReference type="Proteomes" id="UP000221165">
    <property type="component" value="Unassembled WGS sequence"/>
</dbReference>
<feature type="region of interest" description="Disordered" evidence="1">
    <location>
        <begin position="1"/>
        <end position="21"/>
    </location>
</feature>
<reference evidence="2 3" key="1">
    <citation type="journal article" date="2017" name="Int. J. Parasitol.">
        <title>The genome of the protozoan parasite Cystoisospora suis and a reverse vaccinology approach to identify vaccine candidates.</title>
        <authorList>
            <person name="Palmieri N."/>
            <person name="Shrestha A."/>
            <person name="Ruttkowski B."/>
            <person name="Beck T."/>
            <person name="Vogl C."/>
            <person name="Tomley F."/>
            <person name="Blake D.P."/>
            <person name="Joachim A."/>
        </authorList>
    </citation>
    <scope>NUCLEOTIDE SEQUENCE [LARGE SCALE GENOMIC DNA]</scope>
    <source>
        <strain evidence="2 3">Wien I</strain>
    </source>
</reference>
<accession>A0A2C6KPX1</accession>
<name>A0A2C6KPX1_9APIC</name>
<feature type="non-terminal residue" evidence="2">
    <location>
        <position position="642"/>
    </location>
</feature>
<feature type="region of interest" description="Disordered" evidence="1">
    <location>
        <begin position="202"/>
        <end position="287"/>
    </location>
</feature>
<dbReference type="GeneID" id="94429940"/>
<feature type="compositionally biased region" description="Basic and acidic residues" evidence="1">
    <location>
        <begin position="485"/>
        <end position="496"/>
    </location>
</feature>
<dbReference type="RefSeq" id="XP_067921295.1">
    <property type="nucleotide sequence ID" value="XM_068066729.1"/>
</dbReference>
<feature type="compositionally biased region" description="Basic and acidic residues" evidence="1">
    <location>
        <begin position="417"/>
        <end position="440"/>
    </location>
</feature>
<feature type="compositionally biased region" description="Low complexity" evidence="1">
    <location>
        <begin position="396"/>
        <end position="414"/>
    </location>
</feature>
<gene>
    <name evidence="2" type="ORF">CSUI_006573</name>
</gene>
<feature type="compositionally biased region" description="Basic and acidic residues" evidence="1">
    <location>
        <begin position="269"/>
        <end position="287"/>
    </location>
</feature>
<dbReference type="AlphaFoldDB" id="A0A2C6KPX1"/>
<sequence>PRSPSPYSPSSSSSFTSPPSLDTSSLLDAFASSSLSVSTLSPSLSVSSRPPPHASSSLLDSFYSSLPPYRPTFFSSAVQEHSQLSSVLPLLENSSDPILLTSLLLSLYSLPFVWPLVASSPSFHASRLILPLPSSSPSSPSSSSPSPSSSYGAYLRQFRLDASHVDALVASLQGRALELLLLLSVLPSIASSTASLHEKREVSNLSLQTSPFSSHSRGVPTEHHERGRSLSSSSSPPLSLNGPRDGDMEIKKNTIEKDCLEAREEEEEKEMKKDETPSIVDGREKEEEKKKGASFLSLSLRDAFPLLLAAFHPKRPGVDPDVIERLVLHFSQASLLLLSPSSSSSLRPEMSLWLQHVVFSLSPSTLRFSPHMPLHLAASLHASRIPLPLYPSLAPSPIHPTPSSSASSSPPTSAYQGERRNEALQRHNREEETRRRHQQDPRTLQLIAFPSPPPYSSSSSSSLPTGPPVSSSPGSPQSHFPMSTVRDKEGGGRQRLEASVLLSSPSSSSFPYHQGDQRERGFGFSSLQLTAQNNPRGEEEEEERERGAAGVMPWEVVDQVRHVTLMNQTDIIQHLIWKIDWSKLSVQTACRFFREVFDPHHAVLSTCAMQKAFSSVFFLSPHRFRLLQIPDVSNLLLGIKFL</sequence>
<comment type="caution">
    <text evidence="2">The sequence shown here is derived from an EMBL/GenBank/DDBJ whole genome shotgun (WGS) entry which is preliminary data.</text>
</comment>
<dbReference type="VEuPathDB" id="ToxoDB:CSUI_006573"/>
<evidence type="ECO:0000313" key="3">
    <source>
        <dbReference type="Proteomes" id="UP000221165"/>
    </source>
</evidence>
<feature type="compositionally biased region" description="Low complexity" evidence="1">
    <location>
        <begin position="456"/>
        <end position="478"/>
    </location>
</feature>
<feature type="compositionally biased region" description="Low complexity" evidence="1">
    <location>
        <begin position="8"/>
        <end position="21"/>
    </location>
</feature>
<evidence type="ECO:0000313" key="2">
    <source>
        <dbReference type="EMBL" id="PHJ19597.1"/>
    </source>
</evidence>
<feature type="compositionally biased region" description="Basic and acidic residues" evidence="1">
    <location>
        <begin position="244"/>
        <end position="262"/>
    </location>
</feature>
<protein>
    <submittedName>
        <fullName evidence="2">Uncharacterized protein</fullName>
    </submittedName>
</protein>
<proteinExistence type="predicted"/>